<reference evidence="2" key="1">
    <citation type="submission" date="2014-11" db="EMBL/GenBank/DDBJ databases">
        <authorList>
            <person name="Amaro Gonzalez C."/>
        </authorList>
    </citation>
    <scope>NUCLEOTIDE SEQUENCE</scope>
</reference>
<reference evidence="2" key="2">
    <citation type="journal article" date="2015" name="Fish Shellfish Immunol.">
        <title>Early steps in the European eel (Anguilla anguilla)-Vibrio vulnificus interaction in the gills: Role of the RtxA13 toxin.</title>
        <authorList>
            <person name="Callol A."/>
            <person name="Pajuelo D."/>
            <person name="Ebbesson L."/>
            <person name="Teles M."/>
            <person name="MacKenzie S."/>
            <person name="Amaro C."/>
        </authorList>
    </citation>
    <scope>NUCLEOTIDE SEQUENCE</scope>
</reference>
<evidence type="ECO:0000256" key="1">
    <source>
        <dbReference type="SAM" id="MobiDB-lite"/>
    </source>
</evidence>
<feature type="region of interest" description="Disordered" evidence="1">
    <location>
        <begin position="1"/>
        <end position="26"/>
    </location>
</feature>
<sequence length="39" mass="4131">MSSATDRTTITGAGGSTEIQSCDPRDSHLSSTLLFFIIL</sequence>
<accession>A0A0E9VQS8</accession>
<protein>
    <submittedName>
        <fullName evidence="2">Uncharacterized protein</fullName>
    </submittedName>
</protein>
<feature type="compositionally biased region" description="Polar residues" evidence="1">
    <location>
        <begin position="1"/>
        <end position="11"/>
    </location>
</feature>
<name>A0A0E9VQS8_ANGAN</name>
<proteinExistence type="predicted"/>
<organism evidence="2">
    <name type="scientific">Anguilla anguilla</name>
    <name type="common">European freshwater eel</name>
    <name type="synonym">Muraena anguilla</name>
    <dbReference type="NCBI Taxonomy" id="7936"/>
    <lineage>
        <taxon>Eukaryota</taxon>
        <taxon>Metazoa</taxon>
        <taxon>Chordata</taxon>
        <taxon>Craniata</taxon>
        <taxon>Vertebrata</taxon>
        <taxon>Euteleostomi</taxon>
        <taxon>Actinopterygii</taxon>
        <taxon>Neopterygii</taxon>
        <taxon>Teleostei</taxon>
        <taxon>Anguilliformes</taxon>
        <taxon>Anguillidae</taxon>
        <taxon>Anguilla</taxon>
    </lineage>
</organism>
<dbReference type="AlphaFoldDB" id="A0A0E9VQS8"/>
<evidence type="ECO:0000313" key="2">
    <source>
        <dbReference type="EMBL" id="JAH79623.1"/>
    </source>
</evidence>
<dbReference type="EMBL" id="GBXM01028954">
    <property type="protein sequence ID" value="JAH79623.1"/>
    <property type="molecule type" value="Transcribed_RNA"/>
</dbReference>